<evidence type="ECO:0000256" key="4">
    <source>
        <dbReference type="ARBA" id="ARBA00022741"/>
    </source>
</evidence>
<dbReference type="Gene3D" id="3.40.50.300">
    <property type="entry name" value="P-loop containing nucleotide triphosphate hydrolases"/>
    <property type="match status" value="1"/>
</dbReference>
<dbReference type="GO" id="GO:0006312">
    <property type="term" value="P:mitotic recombination"/>
    <property type="evidence" value="ECO:0007669"/>
    <property type="project" value="TreeGrafter"/>
</dbReference>
<dbReference type="GO" id="GO:0030983">
    <property type="term" value="F:mismatched DNA binding"/>
    <property type="evidence" value="ECO:0007669"/>
    <property type="project" value="InterPro"/>
</dbReference>
<evidence type="ECO:0000313" key="18">
    <source>
        <dbReference type="Proteomes" id="UP001362999"/>
    </source>
</evidence>
<dbReference type="GO" id="GO:0005634">
    <property type="term" value="C:nucleus"/>
    <property type="evidence" value="ECO:0007669"/>
    <property type="project" value="UniProtKB-SubCell"/>
</dbReference>
<evidence type="ECO:0000256" key="8">
    <source>
        <dbReference type="ARBA" id="ARBA00023204"/>
    </source>
</evidence>
<gene>
    <name evidence="17" type="ORF">R3P38DRAFT_2998790</name>
</gene>
<dbReference type="SUPFAM" id="SSF52540">
    <property type="entry name" value="P-loop containing nucleoside triphosphate hydrolases"/>
    <property type="match status" value="1"/>
</dbReference>
<dbReference type="NCBIfam" id="NF003810">
    <property type="entry name" value="PRK05399.1"/>
    <property type="match status" value="1"/>
</dbReference>
<dbReference type="Pfam" id="PF05188">
    <property type="entry name" value="MutS_II"/>
    <property type="match status" value="1"/>
</dbReference>
<dbReference type="PANTHER" id="PTHR11361:SF122">
    <property type="entry name" value="DNA MISMATCH REPAIR PROTEIN MSH3"/>
    <property type="match status" value="1"/>
</dbReference>
<reference evidence="17 18" key="1">
    <citation type="journal article" date="2024" name="J Genomics">
        <title>Draft genome sequencing and assembly of Favolaschia claudopus CIRM-BRFM 2984 isolated from oak limbs.</title>
        <authorList>
            <person name="Navarro D."/>
            <person name="Drula E."/>
            <person name="Chaduli D."/>
            <person name="Cazenave R."/>
            <person name="Ahrendt S."/>
            <person name="Wang J."/>
            <person name="Lipzen A."/>
            <person name="Daum C."/>
            <person name="Barry K."/>
            <person name="Grigoriev I.V."/>
            <person name="Favel A."/>
            <person name="Rosso M.N."/>
            <person name="Martin F."/>
        </authorList>
    </citation>
    <scope>NUCLEOTIDE SEQUENCE [LARGE SCALE GENOMIC DNA]</scope>
    <source>
        <strain evidence="17 18">CIRM-BRFM 2984</strain>
    </source>
</reference>
<evidence type="ECO:0000256" key="13">
    <source>
        <dbReference type="ARBA" id="ARBA00073774"/>
    </source>
</evidence>
<comment type="subcellular location">
    <subcellularLocation>
        <location evidence="1">Nucleus</location>
    </subcellularLocation>
</comment>
<protein>
    <recommendedName>
        <fullName evidence="3 13">DNA mismatch repair protein MSH3</fullName>
    </recommendedName>
    <alternativeName>
        <fullName evidence="3 13">DNA mismatch repair protein MSH3</fullName>
    </alternativeName>
    <alternativeName>
        <fullName evidence="12">MutS protein homolog 3</fullName>
    </alternativeName>
</protein>
<dbReference type="GO" id="GO:0006298">
    <property type="term" value="P:mismatch repair"/>
    <property type="evidence" value="ECO:0007669"/>
    <property type="project" value="InterPro"/>
</dbReference>
<dbReference type="InterPro" id="IPR007696">
    <property type="entry name" value="DNA_mismatch_repair_MutS_core"/>
</dbReference>
<dbReference type="SUPFAM" id="SSF55271">
    <property type="entry name" value="DNA repair protein MutS, domain I"/>
    <property type="match status" value="1"/>
</dbReference>
<evidence type="ECO:0000256" key="5">
    <source>
        <dbReference type="ARBA" id="ARBA00022763"/>
    </source>
</evidence>
<comment type="similarity">
    <text evidence="2">Belongs to the DNA mismatch repair MutS family. MSH3 subfamily.</text>
</comment>
<dbReference type="InterPro" id="IPR036678">
    <property type="entry name" value="MutS_con_dom_sf"/>
</dbReference>
<organism evidence="17 18">
    <name type="scientific">Favolaschia claudopus</name>
    <dbReference type="NCBI Taxonomy" id="2862362"/>
    <lineage>
        <taxon>Eukaryota</taxon>
        <taxon>Fungi</taxon>
        <taxon>Dikarya</taxon>
        <taxon>Basidiomycota</taxon>
        <taxon>Agaricomycotina</taxon>
        <taxon>Agaricomycetes</taxon>
        <taxon>Agaricomycetidae</taxon>
        <taxon>Agaricales</taxon>
        <taxon>Marasmiineae</taxon>
        <taxon>Mycenaceae</taxon>
        <taxon>Favolaschia</taxon>
    </lineage>
</organism>
<dbReference type="PROSITE" id="PS00486">
    <property type="entry name" value="DNA_MISMATCH_REPAIR_2"/>
    <property type="match status" value="1"/>
</dbReference>
<dbReference type="InterPro" id="IPR007695">
    <property type="entry name" value="DNA_mismatch_repair_MutS-lik_N"/>
</dbReference>
<evidence type="ECO:0000256" key="3">
    <source>
        <dbReference type="ARBA" id="ARBA00022151"/>
    </source>
</evidence>
<dbReference type="InterPro" id="IPR017261">
    <property type="entry name" value="DNA_mismatch_repair_MutS/MSH"/>
</dbReference>
<evidence type="ECO:0000256" key="15">
    <source>
        <dbReference type="SAM" id="MobiDB-lite"/>
    </source>
</evidence>
<dbReference type="PANTHER" id="PTHR11361">
    <property type="entry name" value="DNA MISMATCH REPAIR PROTEIN MUTS FAMILY MEMBER"/>
    <property type="match status" value="1"/>
</dbReference>
<comment type="subunit">
    <text evidence="11">Heterodimer consisting of MSH2-MSH3 (MutS beta). Forms a ternary complex with MutL alpha (MLH1-PMS1).</text>
</comment>
<dbReference type="PIRSF" id="PIRSF037677">
    <property type="entry name" value="DNA_mis_repair_Msh6"/>
    <property type="match status" value="1"/>
</dbReference>
<dbReference type="InterPro" id="IPR036187">
    <property type="entry name" value="DNA_mismatch_repair_MutS_sf"/>
</dbReference>
<evidence type="ECO:0000256" key="12">
    <source>
        <dbReference type="ARBA" id="ARBA00029792"/>
    </source>
</evidence>
<keyword evidence="18" id="KW-1185">Reference proteome</keyword>
<feature type="compositionally biased region" description="Low complexity" evidence="15">
    <location>
        <begin position="65"/>
        <end position="76"/>
    </location>
</feature>
<feature type="region of interest" description="Disordered" evidence="15">
    <location>
        <begin position="1"/>
        <end position="103"/>
    </location>
</feature>
<dbReference type="InterPro" id="IPR045076">
    <property type="entry name" value="MutS"/>
</dbReference>
<dbReference type="EMBL" id="JAWWNJ010000055">
    <property type="protein sequence ID" value="KAK7014986.1"/>
    <property type="molecule type" value="Genomic_DNA"/>
</dbReference>
<comment type="function">
    <text evidence="10">Component of the post-replicative DNA mismatch repair system (MMR). Heterodimerizes with MSH2 to form MutS beta, which binds to DNA mismatches thereby initiating DNA repair. MSH3 provides substrate-binding and substrate specificity to the complex. When bound, the MutS beta heterodimer bends the DNA helix and shields approximately 20 base pairs. Acts mainly to repair insertion-deletion loops (IDLs) from 2 to 13 nucleotides in size, but can also repair base-base and single insertion-deletion mismatches that occur during replication. After mismatch binding, forms a ternary complex with the MutL alpha heterodimer, which is thought to be responsible for directing the downstream MMR events, including strand discrimination, excision, and resynthesis. ATP binding and hydrolysis play a pivotal role in mismatch repair functions.</text>
</comment>
<dbReference type="InterPro" id="IPR016151">
    <property type="entry name" value="DNA_mismatch_repair_MutS_N"/>
</dbReference>
<evidence type="ECO:0000256" key="14">
    <source>
        <dbReference type="RuleBase" id="RU003756"/>
    </source>
</evidence>
<accession>A0AAW0APK9</accession>
<dbReference type="GO" id="GO:0140664">
    <property type="term" value="F:ATP-dependent DNA damage sensor activity"/>
    <property type="evidence" value="ECO:0007669"/>
    <property type="project" value="InterPro"/>
</dbReference>
<evidence type="ECO:0000313" key="17">
    <source>
        <dbReference type="EMBL" id="KAK7014986.1"/>
    </source>
</evidence>
<dbReference type="AlphaFoldDB" id="A0AAW0APK9"/>
<evidence type="ECO:0000256" key="11">
    <source>
        <dbReference type="ARBA" id="ARBA00025902"/>
    </source>
</evidence>
<comment type="caution">
    <text evidence="17">The sequence shown here is derived from an EMBL/GenBank/DDBJ whole genome shotgun (WGS) entry which is preliminary data.</text>
</comment>
<dbReference type="Proteomes" id="UP001362999">
    <property type="component" value="Unassembled WGS sequence"/>
</dbReference>
<name>A0AAW0APK9_9AGAR</name>
<keyword evidence="4 14" id="KW-0547">Nucleotide-binding</keyword>
<keyword evidence="6" id="KW-0067">ATP-binding</keyword>
<dbReference type="InterPro" id="IPR000432">
    <property type="entry name" value="DNA_mismatch_repair_MutS_C"/>
</dbReference>
<dbReference type="Pfam" id="PF05192">
    <property type="entry name" value="MutS_III"/>
    <property type="match status" value="1"/>
</dbReference>
<feature type="domain" description="DNA mismatch repair proteins mutS family" evidence="16">
    <location>
        <begin position="913"/>
        <end position="929"/>
    </location>
</feature>
<dbReference type="Gene3D" id="3.40.1170.10">
    <property type="entry name" value="DNA repair protein MutS, domain I"/>
    <property type="match status" value="1"/>
</dbReference>
<evidence type="ECO:0000256" key="6">
    <source>
        <dbReference type="ARBA" id="ARBA00022840"/>
    </source>
</evidence>
<dbReference type="InterPro" id="IPR007860">
    <property type="entry name" value="DNA_mmatch_repair_MutS_con_dom"/>
</dbReference>
<sequence length="1083" mass="120629">MCRDRRVIVSLTRMSATGHSSSSSPIRQSKISTYFSQPGSKRRATPIDLTGDSETEPPHKKQKPSATNSGTSGAGSSRERTDKWRFQPSASQQDGFRDTIDDGRSREALRKKICSGLFVRNGTMDHISIERDRDTEASNSGNDSDPAFEKLSEMFSAKGKKKATKKPVEEIGPSGETYTPLENQVRQLKKENPGAVLMIEVGYKYKFFGDDAKVAAKELGMVCFQDRNFLVASIPAHRREIHLKKLLSQGYRVGIVQQVETAALKKAGDNRNAPFERRLVHLFTAATYVDGLDSTDDLDKYAAPQLICLIEEPSGKPTATGTDVRFGMISVSPSVGDVVWDSFEDSAMRIELETRLVHCQPTELLIEQNGLSKSTDKMLKHFNQSSTMRARMRTEYFDDLLPFSDAFEYVSEFYSSTSRRQLGEKGTDQHRLPVLAVITALPKTVIVALACTIRHLAAFDIAATLSQANFFTQFTQQSEMNLAGNTVANLEIFQNETDHTTRGSLVWILDKTVTNFGARMLRSWVGKPLVSKSELELRTEAIDEILESSSDRLVSLRQTLKRLPDLAKGLCRIQYKQCTPQELVVLLNAFLKIGKAFATVQTPNDVGLNSPLLRDIILSFPPLEKPIQDLLDAINVKQAAEGMKETMWRDSSKYPLVEDNILALNQVEVELDQELKNIRKTLKMPSLKWCSVAGEEYLVEVKKADKRPIPDSYLPAVSKTKYVERYRSPEVKQKLQERARWKESLEIEAKKAFLEFLAEVCAHYAIMRSAVNKLAVADCLLSLAQVALQENYVKPQFVDDDTFEIVQGRHPMVEALRSDPFVPNSISFSKEGRSKVITGPNMGGKSSCVRMIALIAIMAQIGSYVPAKSVKLGMISSILTRMGAYDDLARGRSTFMVEMTETSDILRAATSKSLVILDELGRGTSTFDGMAIAYAVLNELLATTQCRTLFITHYPSVAAELAEKFSDRLQNVHVGYNTGTRGIDGRRDVTFLYLLKDGIAPESFGVECARLAGLPESILDNATKESSKMEVQVVARAKRNMSMKALHLLKESIRSSSSEKQTQALDTLRSLVSTKHLMPTAQR</sequence>
<evidence type="ECO:0000259" key="16">
    <source>
        <dbReference type="PROSITE" id="PS00486"/>
    </source>
</evidence>
<evidence type="ECO:0000256" key="9">
    <source>
        <dbReference type="ARBA" id="ARBA00023242"/>
    </source>
</evidence>
<evidence type="ECO:0000256" key="10">
    <source>
        <dbReference type="ARBA" id="ARBA00025373"/>
    </source>
</evidence>
<dbReference type="InterPro" id="IPR027417">
    <property type="entry name" value="P-loop_NTPase"/>
</dbReference>
<dbReference type="SMART" id="SM00533">
    <property type="entry name" value="MUTSd"/>
    <property type="match status" value="1"/>
</dbReference>
<dbReference type="Pfam" id="PF01624">
    <property type="entry name" value="MutS_I"/>
    <property type="match status" value="1"/>
</dbReference>
<keyword evidence="8 14" id="KW-0234">DNA repair</keyword>
<dbReference type="Pfam" id="PF05190">
    <property type="entry name" value="MutS_IV"/>
    <property type="match status" value="1"/>
</dbReference>
<feature type="compositionally biased region" description="Polar residues" evidence="15">
    <location>
        <begin position="12"/>
        <end position="39"/>
    </location>
</feature>
<proteinExistence type="inferred from homology"/>
<dbReference type="GO" id="GO:0005524">
    <property type="term" value="F:ATP binding"/>
    <property type="evidence" value="ECO:0007669"/>
    <property type="project" value="UniProtKB-KW"/>
</dbReference>
<keyword evidence="5 14" id="KW-0227">DNA damage</keyword>
<dbReference type="SMART" id="SM00534">
    <property type="entry name" value="MUTSac"/>
    <property type="match status" value="1"/>
</dbReference>
<dbReference type="Gene3D" id="1.10.1420.10">
    <property type="match status" value="2"/>
</dbReference>
<evidence type="ECO:0000256" key="2">
    <source>
        <dbReference type="ARBA" id="ARBA00007094"/>
    </source>
</evidence>
<dbReference type="FunFam" id="3.40.1170.10:FF:000004">
    <property type="entry name" value="DNA mismatch repair protein"/>
    <property type="match status" value="1"/>
</dbReference>
<keyword evidence="7 14" id="KW-0238">DNA-binding</keyword>
<dbReference type="SUPFAM" id="SSF48334">
    <property type="entry name" value="DNA repair protein MutS, domain III"/>
    <property type="match status" value="1"/>
</dbReference>
<dbReference type="InterPro" id="IPR007861">
    <property type="entry name" value="DNA_mismatch_repair_MutS_clamp"/>
</dbReference>
<dbReference type="Gene3D" id="3.30.420.110">
    <property type="entry name" value="MutS, connector domain"/>
    <property type="match status" value="1"/>
</dbReference>
<dbReference type="Pfam" id="PF00488">
    <property type="entry name" value="MutS_V"/>
    <property type="match status" value="1"/>
</dbReference>
<keyword evidence="9" id="KW-0539">Nucleus</keyword>
<evidence type="ECO:0000256" key="1">
    <source>
        <dbReference type="ARBA" id="ARBA00004123"/>
    </source>
</evidence>
<feature type="region of interest" description="Disordered" evidence="15">
    <location>
        <begin position="156"/>
        <end position="178"/>
    </location>
</feature>
<evidence type="ECO:0000256" key="7">
    <source>
        <dbReference type="ARBA" id="ARBA00023125"/>
    </source>
</evidence>